<comment type="caution">
    <text evidence="1">The sequence shown here is derived from an EMBL/GenBank/DDBJ whole genome shotgun (WGS) entry which is preliminary data.</text>
</comment>
<dbReference type="AlphaFoldDB" id="A0A2R7Y1N5"/>
<gene>
    <name evidence="1" type="ORF">B9J98_06275</name>
</gene>
<reference evidence="1 2" key="1">
    <citation type="submission" date="2017-04" db="EMBL/GenBank/DDBJ databases">
        <title>Draft Aigarchaeota genome from a New Zealand hot spring.</title>
        <authorList>
            <person name="Reysenbach A.-L."/>
            <person name="Donaho J.A."/>
            <person name="Gerhart J."/>
            <person name="Kelley J.F."/>
            <person name="Kouba K."/>
            <person name="Podar M."/>
            <person name="Stott M."/>
        </authorList>
    </citation>
    <scope>NUCLEOTIDE SEQUENCE [LARGE SCALE GENOMIC DNA]</scope>
    <source>
        <strain evidence="1">NZ13_MG1</strain>
    </source>
</reference>
<protein>
    <submittedName>
        <fullName evidence="1">Uncharacterized protein</fullName>
    </submittedName>
</protein>
<accession>A0A2R7Y1N5</accession>
<name>A0A2R7Y1N5_9ARCH</name>
<sequence length="70" mass="7812">MPPMDPEEDGAQGLSVDTYPSLAQNPFWDSHGLITLRAMFVYVLKHHSGVLFMFSSKILASKRSYLAVPD</sequence>
<dbReference type="Proteomes" id="UP000244066">
    <property type="component" value="Unassembled WGS sequence"/>
</dbReference>
<dbReference type="EMBL" id="NDWU01000017">
    <property type="protein sequence ID" value="PUA31451.1"/>
    <property type="molecule type" value="Genomic_DNA"/>
</dbReference>
<evidence type="ECO:0000313" key="2">
    <source>
        <dbReference type="Proteomes" id="UP000244066"/>
    </source>
</evidence>
<evidence type="ECO:0000313" key="1">
    <source>
        <dbReference type="EMBL" id="PUA31451.1"/>
    </source>
</evidence>
<organism evidence="1 2">
    <name type="scientific">Candidatus Terraquivivens tikiterensis</name>
    <dbReference type="NCBI Taxonomy" id="1980982"/>
    <lineage>
        <taxon>Archaea</taxon>
        <taxon>Nitrososphaerota</taxon>
        <taxon>Candidatus Wolframiiraptoraceae</taxon>
        <taxon>Candidatus Terraquivivens</taxon>
    </lineage>
</organism>
<proteinExistence type="predicted"/>